<proteinExistence type="predicted"/>
<evidence type="ECO:0000256" key="1">
    <source>
        <dbReference type="SAM" id="MobiDB-lite"/>
    </source>
</evidence>
<dbReference type="EMBL" id="JADNRY010000143">
    <property type="protein sequence ID" value="KAF9063589.1"/>
    <property type="molecule type" value="Genomic_DNA"/>
</dbReference>
<evidence type="ECO:0000313" key="3">
    <source>
        <dbReference type="Proteomes" id="UP000772434"/>
    </source>
</evidence>
<sequence length="164" mass="18539">MLNSTVRALTDNINELLPLVVNYHEVLKDLQASIRDFVAANDANCSQMTSLLSRIDTLLSSLKRGEDEPARKRPRMDDVTTSVPFSLPSPLRSTSFPTAHATRYDIPTAAAAIASSRYHSAPSLMAPDNPRLLTHFRYRRIPRLQFFRSHPRQLPNLSLTILNW</sequence>
<feature type="compositionally biased region" description="Basic and acidic residues" evidence="1">
    <location>
        <begin position="64"/>
        <end position="78"/>
    </location>
</feature>
<gene>
    <name evidence="2" type="ORF">BDP27DRAFT_1426755</name>
</gene>
<protein>
    <submittedName>
        <fullName evidence="2">Uncharacterized protein</fullName>
    </submittedName>
</protein>
<name>A0A9P5U2L6_9AGAR</name>
<accession>A0A9P5U2L6</accession>
<comment type="caution">
    <text evidence="2">The sequence shown here is derived from an EMBL/GenBank/DDBJ whole genome shotgun (WGS) entry which is preliminary data.</text>
</comment>
<keyword evidence="3" id="KW-1185">Reference proteome</keyword>
<organism evidence="2 3">
    <name type="scientific">Rhodocollybia butyracea</name>
    <dbReference type="NCBI Taxonomy" id="206335"/>
    <lineage>
        <taxon>Eukaryota</taxon>
        <taxon>Fungi</taxon>
        <taxon>Dikarya</taxon>
        <taxon>Basidiomycota</taxon>
        <taxon>Agaricomycotina</taxon>
        <taxon>Agaricomycetes</taxon>
        <taxon>Agaricomycetidae</taxon>
        <taxon>Agaricales</taxon>
        <taxon>Marasmiineae</taxon>
        <taxon>Omphalotaceae</taxon>
        <taxon>Rhodocollybia</taxon>
    </lineage>
</organism>
<reference evidence="2" key="1">
    <citation type="submission" date="2020-11" db="EMBL/GenBank/DDBJ databases">
        <authorList>
            <consortium name="DOE Joint Genome Institute"/>
            <person name="Ahrendt S."/>
            <person name="Riley R."/>
            <person name="Andreopoulos W."/>
            <person name="Labutti K."/>
            <person name="Pangilinan J."/>
            <person name="Ruiz-Duenas F.J."/>
            <person name="Barrasa J.M."/>
            <person name="Sanchez-Garcia M."/>
            <person name="Camarero S."/>
            <person name="Miyauchi S."/>
            <person name="Serrano A."/>
            <person name="Linde D."/>
            <person name="Babiker R."/>
            <person name="Drula E."/>
            <person name="Ayuso-Fernandez I."/>
            <person name="Pacheco R."/>
            <person name="Padilla G."/>
            <person name="Ferreira P."/>
            <person name="Barriuso J."/>
            <person name="Kellner H."/>
            <person name="Castanera R."/>
            <person name="Alfaro M."/>
            <person name="Ramirez L."/>
            <person name="Pisabarro A.G."/>
            <person name="Kuo A."/>
            <person name="Tritt A."/>
            <person name="Lipzen A."/>
            <person name="He G."/>
            <person name="Yan M."/>
            <person name="Ng V."/>
            <person name="Cullen D."/>
            <person name="Martin F."/>
            <person name="Rosso M.-N."/>
            <person name="Henrissat B."/>
            <person name="Hibbett D."/>
            <person name="Martinez A.T."/>
            <person name="Grigoriev I.V."/>
        </authorList>
    </citation>
    <scope>NUCLEOTIDE SEQUENCE</scope>
    <source>
        <strain evidence="2">AH 40177</strain>
    </source>
</reference>
<dbReference type="Proteomes" id="UP000772434">
    <property type="component" value="Unassembled WGS sequence"/>
</dbReference>
<dbReference type="AlphaFoldDB" id="A0A9P5U2L6"/>
<feature type="region of interest" description="Disordered" evidence="1">
    <location>
        <begin position="64"/>
        <end position="84"/>
    </location>
</feature>
<evidence type="ECO:0000313" key="2">
    <source>
        <dbReference type="EMBL" id="KAF9063589.1"/>
    </source>
</evidence>